<dbReference type="InterPro" id="IPR036388">
    <property type="entry name" value="WH-like_DNA-bd_sf"/>
</dbReference>
<accession>A0ABS1J3N9</accession>
<dbReference type="SUPFAM" id="SSF46785">
    <property type="entry name" value="Winged helix' DNA-binding domain"/>
    <property type="match status" value="1"/>
</dbReference>
<evidence type="ECO:0008006" key="3">
    <source>
        <dbReference type="Google" id="ProtNLM"/>
    </source>
</evidence>
<evidence type="ECO:0000313" key="2">
    <source>
        <dbReference type="Proteomes" id="UP000604730"/>
    </source>
</evidence>
<dbReference type="EMBL" id="JAEPRJ010000001">
    <property type="protein sequence ID" value="MBK5898776.1"/>
    <property type="molecule type" value="Genomic_DNA"/>
</dbReference>
<name>A0ABS1J3N9_9FIRM</name>
<dbReference type="InterPro" id="IPR036390">
    <property type="entry name" value="WH_DNA-bd_sf"/>
</dbReference>
<reference evidence="1 2" key="1">
    <citation type="submission" date="2021-01" db="EMBL/GenBank/DDBJ databases">
        <title>Isolation and description of Catonella massiliensis sp. nov., a novel Catonella species, isolated from a stable periodontitis subject.</title>
        <authorList>
            <person name="Antezack A."/>
            <person name="Boxberger M."/>
            <person name="La Scola B."/>
            <person name="Monnet-Corti V."/>
        </authorList>
    </citation>
    <scope>NUCLEOTIDE SEQUENCE [LARGE SCALE GENOMIC DNA]</scope>
    <source>
        <strain evidence="1 2">Marseille-Q4567</strain>
    </source>
</reference>
<organism evidence="1 2">
    <name type="scientific">Catonella massiliensis</name>
    <dbReference type="NCBI Taxonomy" id="2799636"/>
    <lineage>
        <taxon>Bacteria</taxon>
        <taxon>Bacillati</taxon>
        <taxon>Bacillota</taxon>
        <taxon>Clostridia</taxon>
        <taxon>Lachnospirales</taxon>
        <taxon>Lachnospiraceae</taxon>
        <taxon>Catonella</taxon>
    </lineage>
</organism>
<sequence>MQRIIEELKSNPAISQKEIAGSTRRTIQRKMEELVKDNVIERVGGKRYGHWQIMK</sequence>
<evidence type="ECO:0000313" key="1">
    <source>
        <dbReference type="EMBL" id="MBK5898776.1"/>
    </source>
</evidence>
<dbReference type="Gene3D" id="1.10.10.10">
    <property type="entry name" value="Winged helix-like DNA-binding domain superfamily/Winged helix DNA-binding domain"/>
    <property type="match status" value="1"/>
</dbReference>
<dbReference type="Proteomes" id="UP000604730">
    <property type="component" value="Unassembled WGS sequence"/>
</dbReference>
<gene>
    <name evidence="1" type="ORF">JJN12_13500</name>
</gene>
<comment type="caution">
    <text evidence="1">The sequence shown here is derived from an EMBL/GenBank/DDBJ whole genome shotgun (WGS) entry which is preliminary data.</text>
</comment>
<dbReference type="Pfam" id="PF13412">
    <property type="entry name" value="HTH_24"/>
    <property type="match status" value="1"/>
</dbReference>
<keyword evidence="2" id="KW-1185">Reference proteome</keyword>
<protein>
    <recommendedName>
        <fullName evidence="3">Winged helix-turn-helix transcriptional regulator</fullName>
    </recommendedName>
</protein>
<dbReference type="RefSeq" id="WP_208430173.1">
    <property type="nucleotide sequence ID" value="NZ_JAEPRJ010000001.1"/>
</dbReference>
<proteinExistence type="predicted"/>